<dbReference type="InterPro" id="IPR001647">
    <property type="entry name" value="HTH_TetR"/>
</dbReference>
<comment type="caution">
    <text evidence="4">The sequence shown here is derived from an EMBL/GenBank/DDBJ whole genome shotgun (WGS) entry which is preliminary data.</text>
</comment>
<evidence type="ECO:0000259" key="3">
    <source>
        <dbReference type="PROSITE" id="PS50977"/>
    </source>
</evidence>
<sequence>MPRKPKQQRSQATVNAIIEAGFIAMAEREPATITTRQIADIAGVGVGSLYEYFENKEAIFSAMSERFVADTVALIRPQIATLVRMPIRDAVRHMLESFRTFLQENDGRYLNCIQYAMTLDFERYIDPLQQTLSELVTQYLMNHPDTLRVRDIPTMSYIMIHGGIFAVVRHLSDPSPPITFDQLVEGLARMVGHYTEREIAMANATQEHLRAKEPDETGSDREQ</sequence>
<reference evidence="4 5" key="1">
    <citation type="submission" date="2017-07" db="EMBL/GenBank/DDBJ databases">
        <title>Tamlnaduibacter salinus (Mi-7) genome sequencing.</title>
        <authorList>
            <person name="Verma A."/>
            <person name="Krishnamurthi S."/>
        </authorList>
    </citation>
    <scope>NUCLEOTIDE SEQUENCE [LARGE SCALE GENOMIC DNA]</scope>
    <source>
        <strain evidence="4 5">Mi-7</strain>
    </source>
</reference>
<name>A0A2A2I2J6_9GAMM</name>
<dbReference type="EMBL" id="NMPM01000057">
    <property type="protein sequence ID" value="PAV25536.1"/>
    <property type="molecule type" value="Genomic_DNA"/>
</dbReference>
<dbReference type="Gene3D" id="1.10.357.10">
    <property type="entry name" value="Tetracycline Repressor, domain 2"/>
    <property type="match status" value="1"/>
</dbReference>
<organism evidence="4 5">
    <name type="scientific">Tamilnaduibacter salinus</name>
    <dbReference type="NCBI Taxonomy" id="1484056"/>
    <lineage>
        <taxon>Bacteria</taxon>
        <taxon>Pseudomonadati</taxon>
        <taxon>Pseudomonadota</taxon>
        <taxon>Gammaproteobacteria</taxon>
        <taxon>Pseudomonadales</taxon>
        <taxon>Marinobacteraceae</taxon>
        <taxon>Tamilnaduibacter</taxon>
    </lineage>
</organism>
<dbReference type="InterPro" id="IPR050624">
    <property type="entry name" value="HTH-type_Tx_Regulator"/>
</dbReference>
<dbReference type="InterPro" id="IPR009057">
    <property type="entry name" value="Homeodomain-like_sf"/>
</dbReference>
<dbReference type="PANTHER" id="PTHR43479:SF11">
    <property type="entry name" value="ACREF_ENVCD OPERON REPRESSOR-RELATED"/>
    <property type="match status" value="1"/>
</dbReference>
<evidence type="ECO:0000313" key="5">
    <source>
        <dbReference type="Proteomes" id="UP000218332"/>
    </source>
</evidence>
<dbReference type="RefSeq" id="WP_095611397.1">
    <property type="nucleotide sequence ID" value="NZ_NMPM01000057.1"/>
</dbReference>
<dbReference type="PROSITE" id="PS50977">
    <property type="entry name" value="HTH_TETR_2"/>
    <property type="match status" value="1"/>
</dbReference>
<proteinExistence type="predicted"/>
<dbReference type="Pfam" id="PF00440">
    <property type="entry name" value="TetR_N"/>
    <property type="match status" value="1"/>
</dbReference>
<feature type="DNA-binding region" description="H-T-H motif" evidence="2">
    <location>
        <begin position="34"/>
        <end position="53"/>
    </location>
</feature>
<dbReference type="SUPFAM" id="SSF46689">
    <property type="entry name" value="Homeodomain-like"/>
    <property type="match status" value="1"/>
</dbReference>
<gene>
    <name evidence="4" type="ORF">CF392_10390</name>
</gene>
<evidence type="ECO:0000313" key="4">
    <source>
        <dbReference type="EMBL" id="PAV25536.1"/>
    </source>
</evidence>
<evidence type="ECO:0000256" key="1">
    <source>
        <dbReference type="ARBA" id="ARBA00023125"/>
    </source>
</evidence>
<dbReference type="GO" id="GO:0003677">
    <property type="term" value="F:DNA binding"/>
    <property type="evidence" value="ECO:0007669"/>
    <property type="project" value="UniProtKB-UniRule"/>
</dbReference>
<keyword evidence="5" id="KW-1185">Reference proteome</keyword>
<feature type="domain" description="HTH tetR-type" evidence="3">
    <location>
        <begin position="11"/>
        <end position="71"/>
    </location>
</feature>
<keyword evidence="1 2" id="KW-0238">DNA-binding</keyword>
<dbReference type="PANTHER" id="PTHR43479">
    <property type="entry name" value="ACREF/ENVCD OPERON REPRESSOR-RELATED"/>
    <property type="match status" value="1"/>
</dbReference>
<dbReference type="Proteomes" id="UP000218332">
    <property type="component" value="Unassembled WGS sequence"/>
</dbReference>
<accession>A0A2A2I2J6</accession>
<protein>
    <submittedName>
        <fullName evidence="4">TetR family transcriptional regulator</fullName>
    </submittedName>
</protein>
<evidence type="ECO:0000256" key="2">
    <source>
        <dbReference type="PROSITE-ProRule" id="PRU00335"/>
    </source>
</evidence>
<dbReference type="AlphaFoldDB" id="A0A2A2I2J6"/>